<feature type="transmembrane region" description="Helical" evidence="1">
    <location>
        <begin position="69"/>
        <end position="93"/>
    </location>
</feature>
<dbReference type="RefSeq" id="XP_002287266.1">
    <property type="nucleotide sequence ID" value="XM_002287230.1"/>
</dbReference>
<dbReference type="KEGG" id="tps:THAPSDRAFT_2377"/>
<protein>
    <submittedName>
        <fullName evidence="2">Uncharacterized protein</fullName>
    </submittedName>
</protein>
<keyword evidence="3" id="KW-1185">Reference proteome</keyword>
<organism evidence="2 3">
    <name type="scientific">Thalassiosira pseudonana</name>
    <name type="common">Marine diatom</name>
    <name type="synonym">Cyclotella nana</name>
    <dbReference type="NCBI Taxonomy" id="35128"/>
    <lineage>
        <taxon>Eukaryota</taxon>
        <taxon>Sar</taxon>
        <taxon>Stramenopiles</taxon>
        <taxon>Ochrophyta</taxon>
        <taxon>Bacillariophyta</taxon>
        <taxon>Coscinodiscophyceae</taxon>
        <taxon>Thalassiosirophycidae</taxon>
        <taxon>Thalassiosirales</taxon>
        <taxon>Thalassiosiraceae</taxon>
        <taxon>Thalassiosira</taxon>
    </lineage>
</organism>
<dbReference type="EMBL" id="CM000639">
    <property type="protein sequence ID" value="EED94709.1"/>
    <property type="molecule type" value="Genomic_DNA"/>
</dbReference>
<feature type="transmembrane region" description="Helical" evidence="1">
    <location>
        <begin position="29"/>
        <end position="48"/>
    </location>
</feature>
<evidence type="ECO:0000256" key="1">
    <source>
        <dbReference type="SAM" id="Phobius"/>
    </source>
</evidence>
<gene>
    <name evidence="2" type="ORF">THAPSDRAFT_2377</name>
</gene>
<keyword evidence="1" id="KW-0472">Membrane</keyword>
<dbReference type="GeneID" id="7450232"/>
<dbReference type="InParanoid" id="B8BU67"/>
<dbReference type="Proteomes" id="UP000001449">
    <property type="component" value="Chromosome 2"/>
</dbReference>
<proteinExistence type="predicted"/>
<evidence type="ECO:0000313" key="2">
    <source>
        <dbReference type="EMBL" id="EED94709.1"/>
    </source>
</evidence>
<keyword evidence="1" id="KW-0812">Transmembrane</keyword>
<feature type="transmembrane region" description="Helical" evidence="1">
    <location>
        <begin position="120"/>
        <end position="144"/>
    </location>
</feature>
<dbReference type="HOGENOM" id="CLU_1681493_0_0_1"/>
<evidence type="ECO:0000313" key="3">
    <source>
        <dbReference type="Proteomes" id="UP000001449"/>
    </source>
</evidence>
<name>B8BU67_THAPS</name>
<accession>B8BU67</accession>
<keyword evidence="1" id="KW-1133">Transmembrane helix</keyword>
<dbReference type="AlphaFoldDB" id="B8BU67"/>
<sequence>MYQLIIPYSALAIVAVATPDTSDLVMWGEVPFFFLMHYMLIAYPISCLRRGQISMLPMPGSNDSIVSNFLKWWVLACAYFALFYFGVAVPLSVKFGLNINYMMHPPPNPGDMVSGPNFRLQSTLCCAAAFFFVQFLATVGEFFAKAAGTRYGKAKNM</sequence>
<dbReference type="PaxDb" id="35128-Thaps2377"/>
<reference evidence="2 3" key="1">
    <citation type="journal article" date="2004" name="Science">
        <title>The genome of the diatom Thalassiosira pseudonana: ecology, evolution, and metabolism.</title>
        <authorList>
            <person name="Armbrust E.V."/>
            <person name="Berges J.A."/>
            <person name="Bowler C."/>
            <person name="Green B.R."/>
            <person name="Martinez D."/>
            <person name="Putnam N.H."/>
            <person name="Zhou S."/>
            <person name="Allen A.E."/>
            <person name="Apt K.E."/>
            <person name="Bechner M."/>
            <person name="Brzezinski M.A."/>
            <person name="Chaal B.K."/>
            <person name="Chiovitti A."/>
            <person name="Davis A.K."/>
            <person name="Demarest M.S."/>
            <person name="Detter J.C."/>
            <person name="Glavina T."/>
            <person name="Goodstein D."/>
            <person name="Hadi M.Z."/>
            <person name="Hellsten U."/>
            <person name="Hildebrand M."/>
            <person name="Jenkins B.D."/>
            <person name="Jurka J."/>
            <person name="Kapitonov V.V."/>
            <person name="Kroger N."/>
            <person name="Lau W.W."/>
            <person name="Lane T.W."/>
            <person name="Larimer F.W."/>
            <person name="Lippmeier J.C."/>
            <person name="Lucas S."/>
            <person name="Medina M."/>
            <person name="Montsant A."/>
            <person name="Obornik M."/>
            <person name="Parker M.S."/>
            <person name="Palenik B."/>
            <person name="Pazour G.J."/>
            <person name="Richardson P.M."/>
            <person name="Rynearson T.A."/>
            <person name="Saito M.A."/>
            <person name="Schwartz D.C."/>
            <person name="Thamatrakoln K."/>
            <person name="Valentin K."/>
            <person name="Vardi A."/>
            <person name="Wilkerson F.P."/>
            <person name="Rokhsar D.S."/>
        </authorList>
    </citation>
    <scope>NUCLEOTIDE SEQUENCE [LARGE SCALE GENOMIC DNA]</scope>
    <source>
        <strain evidence="2 3">CCMP1335</strain>
    </source>
</reference>
<dbReference type="Pfam" id="PF14808">
    <property type="entry name" value="TMEM164"/>
    <property type="match status" value="1"/>
</dbReference>
<reference evidence="2 3" key="2">
    <citation type="journal article" date="2008" name="Nature">
        <title>The Phaeodactylum genome reveals the evolutionary history of diatom genomes.</title>
        <authorList>
            <person name="Bowler C."/>
            <person name="Allen A.E."/>
            <person name="Badger J.H."/>
            <person name="Grimwood J."/>
            <person name="Jabbari K."/>
            <person name="Kuo A."/>
            <person name="Maheswari U."/>
            <person name="Martens C."/>
            <person name="Maumus F."/>
            <person name="Otillar R.P."/>
            <person name="Rayko E."/>
            <person name="Salamov A."/>
            <person name="Vandepoele K."/>
            <person name="Beszteri B."/>
            <person name="Gruber A."/>
            <person name="Heijde M."/>
            <person name="Katinka M."/>
            <person name="Mock T."/>
            <person name="Valentin K."/>
            <person name="Verret F."/>
            <person name="Berges J.A."/>
            <person name="Brownlee C."/>
            <person name="Cadoret J.P."/>
            <person name="Chiovitti A."/>
            <person name="Choi C.J."/>
            <person name="Coesel S."/>
            <person name="De Martino A."/>
            <person name="Detter J.C."/>
            <person name="Durkin C."/>
            <person name="Falciatore A."/>
            <person name="Fournet J."/>
            <person name="Haruta M."/>
            <person name="Huysman M.J."/>
            <person name="Jenkins B.D."/>
            <person name="Jiroutova K."/>
            <person name="Jorgensen R.E."/>
            <person name="Joubert Y."/>
            <person name="Kaplan A."/>
            <person name="Kroger N."/>
            <person name="Kroth P.G."/>
            <person name="La Roche J."/>
            <person name="Lindquist E."/>
            <person name="Lommer M."/>
            <person name="Martin-Jezequel V."/>
            <person name="Lopez P.J."/>
            <person name="Lucas S."/>
            <person name="Mangogna M."/>
            <person name="McGinnis K."/>
            <person name="Medlin L.K."/>
            <person name="Montsant A."/>
            <person name="Oudot-Le Secq M.P."/>
            <person name="Napoli C."/>
            <person name="Obornik M."/>
            <person name="Parker M.S."/>
            <person name="Petit J.L."/>
            <person name="Porcel B.M."/>
            <person name="Poulsen N."/>
            <person name="Robison M."/>
            <person name="Rychlewski L."/>
            <person name="Rynearson T.A."/>
            <person name="Schmutz J."/>
            <person name="Shapiro H."/>
            <person name="Siaut M."/>
            <person name="Stanley M."/>
            <person name="Sussman M.R."/>
            <person name="Taylor A.R."/>
            <person name="Vardi A."/>
            <person name="von Dassow P."/>
            <person name="Vyverman W."/>
            <person name="Willis A."/>
            <person name="Wyrwicz L.S."/>
            <person name="Rokhsar D.S."/>
            <person name="Weissenbach J."/>
            <person name="Armbrust E.V."/>
            <person name="Green B.R."/>
            <person name="Van de Peer Y."/>
            <person name="Grigoriev I.V."/>
        </authorList>
    </citation>
    <scope>NUCLEOTIDE SEQUENCE [LARGE SCALE GENOMIC DNA]</scope>
    <source>
        <strain evidence="2 3">CCMP1335</strain>
    </source>
</reference>